<feature type="repeat" description="ANK" evidence="3">
    <location>
        <begin position="946"/>
        <end position="978"/>
    </location>
</feature>
<evidence type="ECO:0000259" key="6">
    <source>
        <dbReference type="Pfam" id="PF20720"/>
    </source>
</evidence>
<feature type="repeat" description="ANK" evidence="3">
    <location>
        <begin position="1375"/>
        <end position="1407"/>
    </location>
</feature>
<dbReference type="InterPro" id="IPR049050">
    <property type="entry name" value="nSTAND3"/>
</dbReference>
<keyword evidence="1" id="KW-0677">Repeat</keyword>
<name>A0A6J8A620_MYTCO</name>
<feature type="region of interest" description="Disordered" evidence="4">
    <location>
        <begin position="652"/>
        <end position="711"/>
    </location>
</feature>
<feature type="repeat" description="ANK" evidence="3">
    <location>
        <begin position="1309"/>
        <end position="1341"/>
    </location>
</feature>
<dbReference type="Gene3D" id="1.25.40.20">
    <property type="entry name" value="Ankyrin repeat-containing domain"/>
    <property type="match status" value="5"/>
</dbReference>
<proteinExistence type="predicted"/>
<feature type="domain" description="DZIP3-like HEPN" evidence="5">
    <location>
        <begin position="40"/>
        <end position="178"/>
    </location>
</feature>
<evidence type="ECO:0000256" key="1">
    <source>
        <dbReference type="ARBA" id="ARBA00022737"/>
    </source>
</evidence>
<feature type="repeat" description="ANK" evidence="3">
    <location>
        <begin position="1177"/>
        <end position="1209"/>
    </location>
</feature>
<dbReference type="OrthoDB" id="7464126at2759"/>
<dbReference type="PROSITE" id="PS50297">
    <property type="entry name" value="ANK_REP_REGION"/>
    <property type="match status" value="15"/>
</dbReference>
<gene>
    <name evidence="7" type="ORF">MCOR_4069</name>
</gene>
<reference evidence="7 8" key="1">
    <citation type="submission" date="2020-06" db="EMBL/GenBank/DDBJ databases">
        <authorList>
            <person name="Li R."/>
            <person name="Bekaert M."/>
        </authorList>
    </citation>
    <scope>NUCLEOTIDE SEQUENCE [LARGE SCALE GENOMIC DNA]</scope>
    <source>
        <strain evidence="8">wild</strain>
    </source>
</reference>
<feature type="domain" description="Novel STAND NTPase 3" evidence="6">
    <location>
        <begin position="254"/>
        <end position="407"/>
    </location>
</feature>
<dbReference type="InterPro" id="IPR041249">
    <property type="entry name" value="HEPN_DZIP3"/>
</dbReference>
<dbReference type="PANTHER" id="PTHR24171">
    <property type="entry name" value="ANKYRIN REPEAT DOMAIN-CONTAINING PROTEIN 39-RELATED"/>
    <property type="match status" value="1"/>
</dbReference>
<dbReference type="PROSITE" id="PS50088">
    <property type="entry name" value="ANK_REPEAT"/>
    <property type="match status" value="17"/>
</dbReference>
<feature type="repeat" description="ANK" evidence="3">
    <location>
        <begin position="1210"/>
        <end position="1242"/>
    </location>
</feature>
<dbReference type="InterPro" id="IPR036770">
    <property type="entry name" value="Ankyrin_rpt-contain_sf"/>
</dbReference>
<feature type="repeat" description="ANK" evidence="3">
    <location>
        <begin position="1045"/>
        <end position="1077"/>
    </location>
</feature>
<feature type="repeat" description="ANK" evidence="3">
    <location>
        <begin position="1012"/>
        <end position="1044"/>
    </location>
</feature>
<feature type="repeat" description="ANK" evidence="3">
    <location>
        <begin position="752"/>
        <end position="784"/>
    </location>
</feature>
<accession>A0A6J8A620</accession>
<dbReference type="SMART" id="SM00248">
    <property type="entry name" value="ANK"/>
    <property type="match status" value="21"/>
</dbReference>
<feature type="repeat" description="ANK" evidence="3">
    <location>
        <begin position="785"/>
        <end position="811"/>
    </location>
</feature>
<protein>
    <submittedName>
        <fullName evidence="7">Uncharacterized protein</fullName>
    </submittedName>
</protein>
<evidence type="ECO:0000259" key="5">
    <source>
        <dbReference type="Pfam" id="PF18738"/>
    </source>
</evidence>
<dbReference type="InterPro" id="IPR002110">
    <property type="entry name" value="Ankyrin_rpt"/>
</dbReference>
<feature type="repeat" description="ANK" evidence="3">
    <location>
        <begin position="979"/>
        <end position="1011"/>
    </location>
</feature>
<dbReference type="Pfam" id="PF20720">
    <property type="entry name" value="nSTAND3"/>
    <property type="match status" value="1"/>
</dbReference>
<sequence>MMAFISQEEENYVRLSLLLTGISPRAARNYFDSEFAPACLYTSLKKEYNKLIGMKKKRTINQLQWDLLFPRSPNVPDSRKFDITLIITLLRNLTTINPPHGGFDSLPSAIETTPGADLARIKHYRNYIAHLDDGKVGTADFNTAWDNISGAIGRLGGKQMKQECDHLKKKPLDQTNQEIMLDIKCSNDEIWELKETFKRLKLSHDETKESHEFVKKDLSITANMEIKEDTVPWNIRARIKDTLKEWKINDDEMFITTRAAAHVLKCIKENSTVTITASSGVGKTSILRHAALKMAELEYDVLPVTDPGDIVKYYNPEKKTLFVVDDLCGNFSVDQSDIRRWEPLKGDLKTILLKKETKLIAACRLQVFKNEKFEFLSVFQSCICNLLSKKMRLSKSEKQAIADLYLKTKASEITDYNHLYDCFPLLCKLYHDNPKLHVKDFFQNPFSVYEAEIGKLFKKGYRIKYCVLALCVMFNNKLKEETLTDEVNDETRSIIENTCEACIVDRGTSRLVLQDELNLLKDTFIKKEQNMYKIIHDKIFDFLAYFYGKKMIQCLIKNAVSGLLKERFLLERKDDTQQFMIIIPPKYHLIFIERIVDDWSKGKVQDVFSNINMKIPEFRYVFLLYLYKLDITYQRRLAHMCNRRKRFEEDDLDVISNSNEEEDGIEDEEDGIEDEDDEEEKMNNEDVENDNDQGSESETYSDDYEWDDVDDDDEEEYDKYDTALLHCCSIGDLSLVQWCCNLGVNINKGTNDGQYPIMKACEHGHTEILKVLLNRGVNFNKCNIDEEPPVMIACKQGHTEIVKMLIDNGVNFKKCYPFVGSLLTNACKYGHVDIVMMLLDRGVDCNKCVKYGQSPVSIACENGCTQIVKILLDRGVDCNGCGLDNQSLVEIACTYGYHEILKMLLDKGAVYKLCDKDDDNTCEINHMSIAWILRNRGKICSKCRTYKKSPVMEGCERGHMEIVKTFLDRGVDCNLCDKWGRSLLVTACKEGHTEIVKILMERGADHNECYRMGQSLLMIACEHGHTEIVKSLLNKGADYNKCDDMRQYPVGLACQYGHAEIVKMLLERGAGYNKPGQGGDSPVMLACISGCKEIVNVLLDRGVDLNECDSLGNSLVMTACDYGSTELVKMLLEKGADYNKCNWHDQSPVMKACARGLTEIVEILIDRGADYNKCDKDDQSAVFHVCIVGHTEVLKILLDRGADFNKCDKDNQSPLEIAFINGQVKIAKMLIDKGADCNKCNRNGESFVMAACNRNNTELLETLLEKGADCNICDINDQSPLFIACQDDDEDIVEMLLDSGADYNKCNKSGQSPVMMACKHGFTEILNMLLEKGADFDKCDFTGGSPLMIASEHGHTEIVKMLHDRGAKHNICDNTGQSAFMLACGNGHVEIVKLLIDKETDFNKCNKRGQSHLMNACFYGDTEIVRMLLDRDQTMIRETILVGHL</sequence>
<dbReference type="Pfam" id="PF00023">
    <property type="entry name" value="Ank"/>
    <property type="match status" value="1"/>
</dbReference>
<evidence type="ECO:0000313" key="8">
    <source>
        <dbReference type="Proteomes" id="UP000507470"/>
    </source>
</evidence>
<dbReference type="SUPFAM" id="SSF48403">
    <property type="entry name" value="Ankyrin repeat"/>
    <property type="match status" value="2"/>
</dbReference>
<feature type="repeat" description="ANK" evidence="3">
    <location>
        <begin position="1243"/>
        <end position="1275"/>
    </location>
</feature>
<feature type="repeat" description="ANK" evidence="3">
    <location>
        <begin position="1276"/>
        <end position="1308"/>
    </location>
</feature>
<dbReference type="EMBL" id="CACVKT020000734">
    <property type="protein sequence ID" value="CAC5362248.1"/>
    <property type="molecule type" value="Genomic_DNA"/>
</dbReference>
<feature type="repeat" description="ANK" evidence="3">
    <location>
        <begin position="1078"/>
        <end position="1110"/>
    </location>
</feature>
<feature type="repeat" description="ANK" evidence="3">
    <location>
        <begin position="1144"/>
        <end position="1176"/>
    </location>
</feature>
<feature type="repeat" description="ANK" evidence="3">
    <location>
        <begin position="851"/>
        <end position="879"/>
    </location>
</feature>
<evidence type="ECO:0000256" key="3">
    <source>
        <dbReference type="PROSITE-ProRule" id="PRU00023"/>
    </source>
</evidence>
<evidence type="ECO:0000256" key="4">
    <source>
        <dbReference type="SAM" id="MobiDB-lite"/>
    </source>
</evidence>
<keyword evidence="8" id="KW-1185">Reference proteome</keyword>
<dbReference type="Proteomes" id="UP000507470">
    <property type="component" value="Unassembled WGS sequence"/>
</dbReference>
<organism evidence="7 8">
    <name type="scientific">Mytilus coruscus</name>
    <name type="common">Sea mussel</name>
    <dbReference type="NCBI Taxonomy" id="42192"/>
    <lineage>
        <taxon>Eukaryota</taxon>
        <taxon>Metazoa</taxon>
        <taxon>Spiralia</taxon>
        <taxon>Lophotrochozoa</taxon>
        <taxon>Mollusca</taxon>
        <taxon>Bivalvia</taxon>
        <taxon>Autobranchia</taxon>
        <taxon>Pteriomorphia</taxon>
        <taxon>Mytilida</taxon>
        <taxon>Mytiloidea</taxon>
        <taxon>Mytilidae</taxon>
        <taxon>Mytilinae</taxon>
        <taxon>Mytilus</taxon>
    </lineage>
</organism>
<keyword evidence="2 3" id="KW-0040">ANK repeat</keyword>
<dbReference type="Pfam" id="PF12796">
    <property type="entry name" value="Ank_2"/>
    <property type="match status" value="6"/>
</dbReference>
<dbReference type="Pfam" id="PF13637">
    <property type="entry name" value="Ank_4"/>
    <property type="match status" value="1"/>
</dbReference>
<dbReference type="Pfam" id="PF18738">
    <property type="entry name" value="HEPN_DZIP3"/>
    <property type="match status" value="1"/>
</dbReference>
<evidence type="ECO:0000313" key="7">
    <source>
        <dbReference type="EMBL" id="CAC5362248.1"/>
    </source>
</evidence>
<feature type="repeat" description="ANK" evidence="3">
    <location>
        <begin position="1111"/>
        <end position="1143"/>
    </location>
</feature>
<feature type="repeat" description="ANK" evidence="3">
    <location>
        <begin position="1342"/>
        <end position="1374"/>
    </location>
</feature>
<evidence type="ECO:0000256" key="2">
    <source>
        <dbReference type="ARBA" id="ARBA00023043"/>
    </source>
</evidence>